<dbReference type="InterPro" id="IPR036880">
    <property type="entry name" value="Kunitz_BPTI_sf"/>
</dbReference>
<dbReference type="EMBL" id="JRES01001205">
    <property type="protein sequence ID" value="KNC24616.1"/>
    <property type="molecule type" value="Genomic_DNA"/>
</dbReference>
<dbReference type="OrthoDB" id="7808666at2759"/>
<gene>
    <name evidence="3" type="ORF">FF38_09651</name>
</gene>
<feature type="signal peptide" evidence="1">
    <location>
        <begin position="1"/>
        <end position="25"/>
    </location>
</feature>
<accession>A0A0L0BX95</accession>
<evidence type="ECO:0000259" key="2">
    <source>
        <dbReference type="SMART" id="SM00131"/>
    </source>
</evidence>
<protein>
    <recommendedName>
        <fullName evidence="2">BPTI/Kunitz inhibitor domain-containing protein</fullName>
    </recommendedName>
</protein>
<keyword evidence="1" id="KW-0732">Signal</keyword>
<dbReference type="GO" id="GO:0004867">
    <property type="term" value="F:serine-type endopeptidase inhibitor activity"/>
    <property type="evidence" value="ECO:0007669"/>
    <property type="project" value="InterPro"/>
</dbReference>
<dbReference type="Pfam" id="PF00014">
    <property type="entry name" value="Kunitz_BPTI"/>
    <property type="match status" value="1"/>
</dbReference>
<evidence type="ECO:0000313" key="4">
    <source>
        <dbReference type="Proteomes" id="UP000037069"/>
    </source>
</evidence>
<feature type="domain" description="BPTI/Kunitz inhibitor" evidence="2">
    <location>
        <begin position="35"/>
        <end position="86"/>
    </location>
</feature>
<evidence type="ECO:0000313" key="3">
    <source>
        <dbReference type="EMBL" id="KNC24616.1"/>
    </source>
</evidence>
<dbReference type="AlphaFoldDB" id="A0A0L0BX95"/>
<proteinExistence type="predicted"/>
<name>A0A0L0BX95_LUCCU</name>
<keyword evidence="4" id="KW-1185">Reference proteome</keyword>
<dbReference type="SMART" id="SM00131">
    <property type="entry name" value="KU"/>
    <property type="match status" value="1"/>
</dbReference>
<comment type="caution">
    <text evidence="3">The sequence shown here is derived from an EMBL/GenBank/DDBJ whole genome shotgun (WGS) entry which is preliminary data.</text>
</comment>
<sequence length="101" mass="11599">MILSRAKRVIIVCCILLNLIYTIQGAGNRTRAVVDICDRQPTINGLCGSSTLGIYYDAETQRCKYLGCSPDKKIFSSLEDCEKICNRKNRRRHRRVRYSKP</sequence>
<dbReference type="STRING" id="7375.A0A0L0BX95"/>
<evidence type="ECO:0000256" key="1">
    <source>
        <dbReference type="SAM" id="SignalP"/>
    </source>
</evidence>
<dbReference type="Gene3D" id="4.10.410.10">
    <property type="entry name" value="Pancreatic trypsin inhibitor Kunitz domain"/>
    <property type="match status" value="1"/>
</dbReference>
<dbReference type="Proteomes" id="UP000037069">
    <property type="component" value="Unassembled WGS sequence"/>
</dbReference>
<organism evidence="3 4">
    <name type="scientific">Lucilia cuprina</name>
    <name type="common">Green bottle fly</name>
    <name type="synonym">Australian sheep blowfly</name>
    <dbReference type="NCBI Taxonomy" id="7375"/>
    <lineage>
        <taxon>Eukaryota</taxon>
        <taxon>Metazoa</taxon>
        <taxon>Ecdysozoa</taxon>
        <taxon>Arthropoda</taxon>
        <taxon>Hexapoda</taxon>
        <taxon>Insecta</taxon>
        <taxon>Pterygota</taxon>
        <taxon>Neoptera</taxon>
        <taxon>Endopterygota</taxon>
        <taxon>Diptera</taxon>
        <taxon>Brachycera</taxon>
        <taxon>Muscomorpha</taxon>
        <taxon>Oestroidea</taxon>
        <taxon>Calliphoridae</taxon>
        <taxon>Luciliinae</taxon>
        <taxon>Lucilia</taxon>
    </lineage>
</organism>
<dbReference type="SUPFAM" id="SSF57362">
    <property type="entry name" value="BPTI-like"/>
    <property type="match status" value="1"/>
</dbReference>
<reference evidence="3 4" key="1">
    <citation type="journal article" date="2015" name="Nat. Commun.">
        <title>Lucilia cuprina genome unlocks parasitic fly biology to underpin future interventions.</title>
        <authorList>
            <person name="Anstead C.A."/>
            <person name="Korhonen P.K."/>
            <person name="Young N.D."/>
            <person name="Hall R.S."/>
            <person name="Jex A.R."/>
            <person name="Murali S.C."/>
            <person name="Hughes D.S."/>
            <person name="Lee S.F."/>
            <person name="Perry T."/>
            <person name="Stroehlein A.J."/>
            <person name="Ansell B.R."/>
            <person name="Breugelmans B."/>
            <person name="Hofmann A."/>
            <person name="Qu J."/>
            <person name="Dugan S."/>
            <person name="Lee S.L."/>
            <person name="Chao H."/>
            <person name="Dinh H."/>
            <person name="Han Y."/>
            <person name="Doddapaneni H.V."/>
            <person name="Worley K.C."/>
            <person name="Muzny D.M."/>
            <person name="Ioannidis P."/>
            <person name="Waterhouse R.M."/>
            <person name="Zdobnov E.M."/>
            <person name="James P.J."/>
            <person name="Bagnall N.H."/>
            <person name="Kotze A.C."/>
            <person name="Gibbs R.A."/>
            <person name="Richards S."/>
            <person name="Batterham P."/>
            <person name="Gasser R.B."/>
        </authorList>
    </citation>
    <scope>NUCLEOTIDE SEQUENCE [LARGE SCALE GENOMIC DNA]</scope>
    <source>
        <strain evidence="3 4">LS</strain>
        <tissue evidence="3">Full body</tissue>
    </source>
</reference>
<dbReference type="InterPro" id="IPR002223">
    <property type="entry name" value="Kunitz_BPTI"/>
</dbReference>
<feature type="chain" id="PRO_5005535211" description="BPTI/Kunitz inhibitor domain-containing protein" evidence="1">
    <location>
        <begin position="26"/>
        <end position="101"/>
    </location>
</feature>